<organism evidence="1 2">
    <name type="scientific">Candidatus Desulfovibrio intestinavium</name>
    <dbReference type="NCBI Taxonomy" id="2838534"/>
    <lineage>
        <taxon>Bacteria</taxon>
        <taxon>Pseudomonadati</taxon>
        <taxon>Thermodesulfobacteriota</taxon>
        <taxon>Desulfovibrionia</taxon>
        <taxon>Desulfovibrionales</taxon>
        <taxon>Desulfovibrionaceae</taxon>
        <taxon>Desulfovibrio</taxon>
    </lineage>
</organism>
<keyword evidence="1" id="KW-0808">Transferase</keyword>
<name>A0A9D2KPH1_9BACT</name>
<dbReference type="GO" id="GO:0032259">
    <property type="term" value="P:methylation"/>
    <property type="evidence" value="ECO:0007669"/>
    <property type="project" value="UniProtKB-KW"/>
</dbReference>
<reference evidence="1" key="1">
    <citation type="journal article" date="2021" name="PeerJ">
        <title>Extensive microbial diversity within the chicken gut microbiome revealed by metagenomics and culture.</title>
        <authorList>
            <person name="Gilroy R."/>
            <person name="Ravi A."/>
            <person name="Getino M."/>
            <person name="Pursley I."/>
            <person name="Horton D.L."/>
            <person name="Alikhan N.F."/>
            <person name="Baker D."/>
            <person name="Gharbi K."/>
            <person name="Hall N."/>
            <person name="Watson M."/>
            <person name="Adriaenssens E.M."/>
            <person name="Foster-Nyarko E."/>
            <person name="Jarju S."/>
            <person name="Secka A."/>
            <person name="Antonio M."/>
            <person name="Oren A."/>
            <person name="Chaudhuri R.R."/>
            <person name="La Ragione R."/>
            <person name="Hildebrand F."/>
            <person name="Pallen M.J."/>
        </authorList>
    </citation>
    <scope>NUCLEOTIDE SEQUENCE</scope>
    <source>
        <strain evidence="1">5032</strain>
    </source>
</reference>
<sequence length="242" mass="27562">MENGSIVEQDIWDKGYQQYTLSVSQNQRENAFLERFLPARQGSALEIGCFPGRYLPLVGRKGYTLSGIDRTPRVAELPSWLTGLGCKVGKFYQADFCAWQAESRYDAVISFGFVEHFTNWDEIFVKHCSLVAPGGVLLVTFPNFGGMVQKYLHAWLDAQNLALHWQEAMRIARYREICARQDFKIVFSGYWGGFDFWLGGEAKLSRLQQRCFKVLCKLSRHGASLPSFSWSAPYCGIVAKRV</sequence>
<evidence type="ECO:0000313" key="2">
    <source>
        <dbReference type="Proteomes" id="UP000823821"/>
    </source>
</evidence>
<dbReference type="SUPFAM" id="SSF53335">
    <property type="entry name" value="S-adenosyl-L-methionine-dependent methyltransferases"/>
    <property type="match status" value="1"/>
</dbReference>
<dbReference type="CDD" id="cd02440">
    <property type="entry name" value="AdoMet_MTases"/>
    <property type="match status" value="1"/>
</dbReference>
<dbReference type="Pfam" id="PF13489">
    <property type="entry name" value="Methyltransf_23"/>
    <property type="match status" value="1"/>
</dbReference>
<proteinExistence type="predicted"/>
<reference evidence="1" key="2">
    <citation type="submission" date="2021-04" db="EMBL/GenBank/DDBJ databases">
        <authorList>
            <person name="Gilroy R."/>
        </authorList>
    </citation>
    <scope>NUCLEOTIDE SEQUENCE</scope>
    <source>
        <strain evidence="1">5032</strain>
    </source>
</reference>
<accession>A0A9D2KPH1</accession>
<dbReference type="EMBL" id="DWZD01000028">
    <property type="protein sequence ID" value="HJA78762.1"/>
    <property type="molecule type" value="Genomic_DNA"/>
</dbReference>
<dbReference type="InterPro" id="IPR029063">
    <property type="entry name" value="SAM-dependent_MTases_sf"/>
</dbReference>
<keyword evidence="1" id="KW-0489">Methyltransferase</keyword>
<protein>
    <submittedName>
        <fullName evidence="1">Methyltransferase domain-containing protein</fullName>
    </submittedName>
</protein>
<gene>
    <name evidence="1" type="ORF">H9784_04195</name>
</gene>
<evidence type="ECO:0000313" key="1">
    <source>
        <dbReference type="EMBL" id="HJA78762.1"/>
    </source>
</evidence>
<dbReference type="Gene3D" id="3.40.50.150">
    <property type="entry name" value="Vaccinia Virus protein VP39"/>
    <property type="match status" value="1"/>
</dbReference>
<dbReference type="AlphaFoldDB" id="A0A9D2KPH1"/>
<dbReference type="GO" id="GO:0008168">
    <property type="term" value="F:methyltransferase activity"/>
    <property type="evidence" value="ECO:0007669"/>
    <property type="project" value="UniProtKB-KW"/>
</dbReference>
<dbReference type="Proteomes" id="UP000823821">
    <property type="component" value="Unassembled WGS sequence"/>
</dbReference>
<comment type="caution">
    <text evidence="1">The sequence shown here is derived from an EMBL/GenBank/DDBJ whole genome shotgun (WGS) entry which is preliminary data.</text>
</comment>